<feature type="compositionally biased region" description="Polar residues" evidence="1">
    <location>
        <begin position="136"/>
        <end position="154"/>
    </location>
</feature>
<gene>
    <name evidence="2" type="ORF">M231_06752</name>
</gene>
<evidence type="ECO:0000313" key="3">
    <source>
        <dbReference type="Proteomes" id="UP000289152"/>
    </source>
</evidence>
<dbReference type="Proteomes" id="UP000289152">
    <property type="component" value="Unassembled WGS sequence"/>
</dbReference>
<keyword evidence="3" id="KW-1185">Reference proteome</keyword>
<sequence length="249" mass="27360">MSDPYTSYLGDETNNRHETCYGDETYYGDVQQDVSQLAPAPDRAAGSQPGPDYRPQPGSGPQVYLQRSGGTSVGNDYQEFNVTESALGLLSYQQQSPQTVYPGQHGLHDSNSTRGLPNNPIVIVSLFDQGTDDIQSDPSTFGNSAQSSTDNSSEPVRLNKPKRKRKHEVKPMTCRPCRSGLHKTACSKAHARLDVDDDVKDSATPGIRVITYANPCENCSRKSREGRHVKCVTYINELNHRVDVRIAGT</sequence>
<dbReference type="AlphaFoldDB" id="A0A4Q1BG63"/>
<protein>
    <submittedName>
        <fullName evidence="2">Uncharacterized protein</fullName>
    </submittedName>
</protein>
<reference evidence="2 3" key="1">
    <citation type="submission" date="2016-06" db="EMBL/GenBank/DDBJ databases">
        <title>Evolution of pathogenesis and genome organization in the Tremellales.</title>
        <authorList>
            <person name="Cuomo C."/>
            <person name="Litvintseva A."/>
            <person name="Heitman J."/>
            <person name="Chen Y."/>
            <person name="Sun S."/>
            <person name="Springer D."/>
            <person name="Dromer F."/>
            <person name="Young S."/>
            <person name="Zeng Q."/>
            <person name="Chapman S."/>
            <person name="Gujja S."/>
            <person name="Saif S."/>
            <person name="Birren B."/>
        </authorList>
    </citation>
    <scope>NUCLEOTIDE SEQUENCE [LARGE SCALE GENOMIC DNA]</scope>
    <source>
        <strain evidence="2 3">ATCC 28783</strain>
    </source>
</reference>
<feature type="region of interest" description="Disordered" evidence="1">
    <location>
        <begin position="133"/>
        <end position="170"/>
    </location>
</feature>
<feature type="region of interest" description="Disordered" evidence="1">
    <location>
        <begin position="98"/>
        <end position="118"/>
    </location>
</feature>
<evidence type="ECO:0000256" key="1">
    <source>
        <dbReference type="SAM" id="MobiDB-lite"/>
    </source>
</evidence>
<organism evidence="2 3">
    <name type="scientific">Tremella mesenterica</name>
    <name type="common">Jelly fungus</name>
    <dbReference type="NCBI Taxonomy" id="5217"/>
    <lineage>
        <taxon>Eukaryota</taxon>
        <taxon>Fungi</taxon>
        <taxon>Dikarya</taxon>
        <taxon>Basidiomycota</taxon>
        <taxon>Agaricomycotina</taxon>
        <taxon>Tremellomycetes</taxon>
        <taxon>Tremellales</taxon>
        <taxon>Tremellaceae</taxon>
        <taxon>Tremella</taxon>
    </lineage>
</organism>
<name>A0A4Q1BG63_TREME</name>
<dbReference type="InParanoid" id="A0A4Q1BG63"/>
<evidence type="ECO:0000313" key="2">
    <source>
        <dbReference type="EMBL" id="RXK35983.1"/>
    </source>
</evidence>
<comment type="caution">
    <text evidence="2">The sequence shown here is derived from an EMBL/GenBank/DDBJ whole genome shotgun (WGS) entry which is preliminary data.</text>
</comment>
<feature type="compositionally biased region" description="Basic residues" evidence="1">
    <location>
        <begin position="159"/>
        <end position="168"/>
    </location>
</feature>
<dbReference type="EMBL" id="SDIL01000113">
    <property type="protein sequence ID" value="RXK35983.1"/>
    <property type="molecule type" value="Genomic_DNA"/>
</dbReference>
<proteinExistence type="predicted"/>
<feature type="region of interest" description="Disordered" evidence="1">
    <location>
        <begin position="1"/>
        <end position="76"/>
    </location>
</feature>
<accession>A0A4Q1BG63</accession>